<dbReference type="PANTHER" id="PTHR34220">
    <property type="entry name" value="SENSOR HISTIDINE KINASE YPDA"/>
    <property type="match status" value="1"/>
</dbReference>
<dbReference type="Proteomes" id="UP000198521">
    <property type="component" value="Unassembled WGS sequence"/>
</dbReference>
<evidence type="ECO:0000256" key="1">
    <source>
        <dbReference type="SAM" id="Phobius"/>
    </source>
</evidence>
<protein>
    <submittedName>
        <fullName evidence="3">GHKL domain-containing protein</fullName>
    </submittedName>
</protein>
<evidence type="ECO:0000313" key="4">
    <source>
        <dbReference type="Proteomes" id="UP000198521"/>
    </source>
</evidence>
<dbReference type="AlphaFoldDB" id="A0A1H7HHM1"/>
<dbReference type="Pfam" id="PF06580">
    <property type="entry name" value="His_kinase"/>
    <property type="match status" value="1"/>
</dbReference>
<feature type="domain" description="Signal transduction histidine kinase internal region" evidence="2">
    <location>
        <begin position="70"/>
        <end position="146"/>
    </location>
</feature>
<keyword evidence="4" id="KW-1185">Reference proteome</keyword>
<dbReference type="SUPFAM" id="SSF55874">
    <property type="entry name" value="ATPase domain of HSP90 chaperone/DNA topoisomerase II/histidine kinase"/>
    <property type="match status" value="1"/>
</dbReference>
<accession>A0A1H7HHM1</accession>
<evidence type="ECO:0000259" key="2">
    <source>
        <dbReference type="Pfam" id="PF06580"/>
    </source>
</evidence>
<dbReference type="RefSeq" id="WP_091405508.1">
    <property type="nucleotide sequence ID" value="NZ_FOAB01000001.1"/>
</dbReference>
<gene>
    <name evidence="3" type="ORF">SAMN04487910_0659</name>
</gene>
<dbReference type="GO" id="GO:0016020">
    <property type="term" value="C:membrane"/>
    <property type="evidence" value="ECO:0007669"/>
    <property type="project" value="InterPro"/>
</dbReference>
<evidence type="ECO:0000313" key="3">
    <source>
        <dbReference type="EMBL" id="SEK49658.1"/>
    </source>
</evidence>
<feature type="transmembrane region" description="Helical" evidence="1">
    <location>
        <begin position="9"/>
        <end position="26"/>
    </location>
</feature>
<dbReference type="OrthoDB" id="9809908at2"/>
<organism evidence="3 4">
    <name type="scientific">Aquimarina amphilecti</name>
    <dbReference type="NCBI Taxonomy" id="1038014"/>
    <lineage>
        <taxon>Bacteria</taxon>
        <taxon>Pseudomonadati</taxon>
        <taxon>Bacteroidota</taxon>
        <taxon>Flavobacteriia</taxon>
        <taxon>Flavobacteriales</taxon>
        <taxon>Flavobacteriaceae</taxon>
        <taxon>Aquimarina</taxon>
    </lineage>
</organism>
<dbReference type="EMBL" id="FOAB01000001">
    <property type="protein sequence ID" value="SEK49658.1"/>
    <property type="molecule type" value="Genomic_DNA"/>
</dbReference>
<dbReference type="GO" id="GO:0000155">
    <property type="term" value="F:phosphorelay sensor kinase activity"/>
    <property type="evidence" value="ECO:0007669"/>
    <property type="project" value="InterPro"/>
</dbReference>
<keyword evidence="1" id="KW-0812">Transmembrane</keyword>
<dbReference type="Gene3D" id="3.30.565.10">
    <property type="entry name" value="Histidine kinase-like ATPase, C-terminal domain"/>
    <property type="match status" value="1"/>
</dbReference>
<dbReference type="InterPro" id="IPR010559">
    <property type="entry name" value="Sig_transdc_His_kin_internal"/>
</dbReference>
<reference evidence="3 4" key="1">
    <citation type="submission" date="2016-10" db="EMBL/GenBank/DDBJ databases">
        <authorList>
            <person name="de Groot N.N."/>
        </authorList>
    </citation>
    <scope>NUCLEOTIDE SEQUENCE [LARGE SCALE GENOMIC DNA]</scope>
    <source>
        <strain evidence="3 4">DSM 25232</strain>
    </source>
</reference>
<sequence length="256" mass="30259">MRSKIQKIIFWLFTIFTPFILMILVATEEELVATLLGFFYFGILFVFGIRWVTKQLKTIIKLKNEKSKTELLHLKSQVNPHFFFNTLNNLYGLVEEDSKKAQELILKLSDMMRYSIYEGQRDFVTVKEEIEYLKNYIELHKMRYYKKTKVDLNLHVHNEDVTVMPLLFIILLENAFKHGVENLRDNAYIKINITSGENDIHFAIENNFDASEITKQPGIGLNNLKRRLELVYPKKHSLSFAITEDVYKVQLTIKRI</sequence>
<dbReference type="PANTHER" id="PTHR34220:SF7">
    <property type="entry name" value="SENSOR HISTIDINE KINASE YPDA"/>
    <property type="match status" value="1"/>
</dbReference>
<feature type="transmembrane region" description="Helical" evidence="1">
    <location>
        <begin position="32"/>
        <end position="53"/>
    </location>
</feature>
<dbReference type="InterPro" id="IPR036890">
    <property type="entry name" value="HATPase_C_sf"/>
</dbReference>
<keyword evidence="1" id="KW-1133">Transmembrane helix</keyword>
<dbReference type="InterPro" id="IPR050640">
    <property type="entry name" value="Bact_2-comp_sensor_kinase"/>
</dbReference>
<proteinExistence type="predicted"/>
<keyword evidence="1" id="KW-0472">Membrane</keyword>
<dbReference type="STRING" id="1038014.SAMN04487910_0659"/>
<name>A0A1H7HHM1_AQUAM</name>